<keyword evidence="2" id="KW-1185">Reference proteome</keyword>
<evidence type="ECO:0000313" key="1">
    <source>
        <dbReference type="EMBL" id="KAJ1132358.1"/>
    </source>
</evidence>
<protein>
    <submittedName>
        <fullName evidence="1">Uncharacterized protein</fullName>
    </submittedName>
</protein>
<evidence type="ECO:0000313" key="2">
    <source>
        <dbReference type="Proteomes" id="UP001066276"/>
    </source>
</evidence>
<comment type="caution">
    <text evidence="1">The sequence shown here is derived from an EMBL/GenBank/DDBJ whole genome shotgun (WGS) entry which is preliminary data.</text>
</comment>
<dbReference type="Proteomes" id="UP001066276">
    <property type="component" value="Chromosome 7"/>
</dbReference>
<sequence length="95" mass="10081">MDRGSHRRSAHADMGKACTAVPADRAPVGTATFTAAAFMAAIKVAASLESRRQGLQHTKSLDAVLGRCCFVLLRLDDVFHVEYGPGVVPLQAALM</sequence>
<gene>
    <name evidence="1" type="ORF">NDU88_010672</name>
</gene>
<accession>A0AAV7Q2N2</accession>
<organism evidence="1 2">
    <name type="scientific">Pleurodeles waltl</name>
    <name type="common">Iberian ribbed newt</name>
    <dbReference type="NCBI Taxonomy" id="8319"/>
    <lineage>
        <taxon>Eukaryota</taxon>
        <taxon>Metazoa</taxon>
        <taxon>Chordata</taxon>
        <taxon>Craniata</taxon>
        <taxon>Vertebrata</taxon>
        <taxon>Euteleostomi</taxon>
        <taxon>Amphibia</taxon>
        <taxon>Batrachia</taxon>
        <taxon>Caudata</taxon>
        <taxon>Salamandroidea</taxon>
        <taxon>Salamandridae</taxon>
        <taxon>Pleurodelinae</taxon>
        <taxon>Pleurodeles</taxon>
    </lineage>
</organism>
<name>A0AAV7Q2N2_PLEWA</name>
<dbReference type="AlphaFoldDB" id="A0AAV7Q2N2"/>
<dbReference type="EMBL" id="JANPWB010000011">
    <property type="protein sequence ID" value="KAJ1132358.1"/>
    <property type="molecule type" value="Genomic_DNA"/>
</dbReference>
<proteinExistence type="predicted"/>
<reference evidence="1" key="1">
    <citation type="journal article" date="2022" name="bioRxiv">
        <title>Sequencing and chromosome-scale assembly of the giantPleurodeles waltlgenome.</title>
        <authorList>
            <person name="Brown T."/>
            <person name="Elewa A."/>
            <person name="Iarovenko S."/>
            <person name="Subramanian E."/>
            <person name="Araus A.J."/>
            <person name="Petzold A."/>
            <person name="Susuki M."/>
            <person name="Suzuki K.-i.T."/>
            <person name="Hayashi T."/>
            <person name="Toyoda A."/>
            <person name="Oliveira C."/>
            <person name="Osipova E."/>
            <person name="Leigh N.D."/>
            <person name="Simon A."/>
            <person name="Yun M.H."/>
        </authorList>
    </citation>
    <scope>NUCLEOTIDE SEQUENCE</scope>
    <source>
        <strain evidence="1">20211129_DDA</strain>
        <tissue evidence="1">Liver</tissue>
    </source>
</reference>